<sequence>MEGDVPKSLFVLAPVGTRHQIKTAEADSSGEPSCMGLRDNGAKPATIVAAPCDTSAAGQLFTMKKTGRSDGDLPAYTIGAAGGRTLQDKGVGGLVAATGAGSPFVLVDNGPSTLPRLGD</sequence>
<gene>
    <name evidence="1" type="ORF">Sya03_22880</name>
</gene>
<comment type="caution">
    <text evidence="1">The sequence shown here is derived from an EMBL/GenBank/DDBJ whole genome shotgun (WGS) entry which is preliminary data.</text>
</comment>
<dbReference type="RefSeq" id="WP_203938217.1">
    <property type="nucleotide sequence ID" value="NZ_BAAAGJ010000005.1"/>
</dbReference>
<accession>A0A8J4DIN1</accession>
<dbReference type="EMBL" id="BOOY01000016">
    <property type="protein sequence ID" value="GIJ02936.1"/>
    <property type="molecule type" value="Genomic_DNA"/>
</dbReference>
<proteinExistence type="predicted"/>
<organism evidence="1 2">
    <name type="scientific">Spirilliplanes yamanashiensis</name>
    <dbReference type="NCBI Taxonomy" id="42233"/>
    <lineage>
        <taxon>Bacteria</taxon>
        <taxon>Bacillati</taxon>
        <taxon>Actinomycetota</taxon>
        <taxon>Actinomycetes</taxon>
        <taxon>Micromonosporales</taxon>
        <taxon>Micromonosporaceae</taxon>
        <taxon>Spirilliplanes</taxon>
    </lineage>
</organism>
<reference evidence="1" key="1">
    <citation type="submission" date="2021-01" db="EMBL/GenBank/DDBJ databases">
        <title>Whole genome shotgun sequence of Spirilliplanes yamanashiensis NBRC 15828.</title>
        <authorList>
            <person name="Komaki H."/>
            <person name="Tamura T."/>
        </authorList>
    </citation>
    <scope>NUCLEOTIDE SEQUENCE</scope>
    <source>
        <strain evidence="1">NBRC 15828</strain>
    </source>
</reference>
<evidence type="ECO:0000313" key="2">
    <source>
        <dbReference type="Proteomes" id="UP000652013"/>
    </source>
</evidence>
<keyword evidence="2" id="KW-1185">Reference proteome</keyword>
<evidence type="ECO:0000313" key="1">
    <source>
        <dbReference type="EMBL" id="GIJ02936.1"/>
    </source>
</evidence>
<dbReference type="Proteomes" id="UP000652013">
    <property type="component" value="Unassembled WGS sequence"/>
</dbReference>
<protein>
    <submittedName>
        <fullName evidence="1">Uncharacterized protein</fullName>
    </submittedName>
</protein>
<dbReference type="AlphaFoldDB" id="A0A8J4DIN1"/>
<name>A0A8J4DIN1_9ACTN</name>